<gene>
    <name evidence="5" type="ORF">ATW55_05470</name>
</gene>
<reference evidence="5 6" key="1">
    <citation type="submission" date="2015-12" db="EMBL/GenBank/DDBJ databases">
        <title>Draft genome sequence of Acidibacillus ferrooxidans ITV001, isolated from a chalcopyrite acid mine drainage site in Brazil.</title>
        <authorList>
            <person name="Dall'Agnol H."/>
            <person name="Nancucheo I."/>
            <person name="Johnson B."/>
            <person name="Oliveira R."/>
            <person name="Leite L."/>
            <person name="Pylro V."/>
            <person name="Nunes G.L."/>
            <person name="Tzotzos G."/>
            <person name="Fernandes G.R."/>
            <person name="Dutra J."/>
            <person name="Orellana S.C."/>
            <person name="Oliveira G."/>
        </authorList>
    </citation>
    <scope>NUCLEOTIDE SEQUENCE [LARGE SCALE GENOMIC DNA]</scope>
    <source>
        <strain evidence="6">ITV01</strain>
    </source>
</reference>
<keyword evidence="2" id="KW-0547">Nucleotide-binding</keyword>
<dbReference type="PROSITE" id="PS50893">
    <property type="entry name" value="ABC_TRANSPORTER_2"/>
    <property type="match status" value="1"/>
</dbReference>
<protein>
    <recommendedName>
        <fullName evidence="4">ABC transporter domain-containing protein</fullName>
    </recommendedName>
</protein>
<dbReference type="Proteomes" id="UP000053557">
    <property type="component" value="Unassembled WGS sequence"/>
</dbReference>
<dbReference type="AlphaFoldDB" id="A0A117SXZ8"/>
<comment type="caution">
    <text evidence="5">The sequence shown here is derived from an EMBL/GenBank/DDBJ whole genome shotgun (WGS) entry which is preliminary data.</text>
</comment>
<dbReference type="OrthoDB" id="9804819at2"/>
<dbReference type="SUPFAM" id="SSF52540">
    <property type="entry name" value="P-loop containing nucleoside triphosphate hydrolases"/>
    <property type="match status" value="1"/>
</dbReference>
<dbReference type="CDD" id="cd03230">
    <property type="entry name" value="ABC_DR_subfamily_A"/>
    <property type="match status" value="1"/>
</dbReference>
<dbReference type="PANTHER" id="PTHR42939">
    <property type="entry name" value="ABC TRANSPORTER ATP-BINDING PROTEIN ALBC-RELATED"/>
    <property type="match status" value="1"/>
</dbReference>
<feature type="domain" description="ABC transporter" evidence="4">
    <location>
        <begin position="20"/>
        <end position="239"/>
    </location>
</feature>
<dbReference type="InterPro" id="IPR003593">
    <property type="entry name" value="AAA+_ATPase"/>
</dbReference>
<evidence type="ECO:0000256" key="2">
    <source>
        <dbReference type="ARBA" id="ARBA00022741"/>
    </source>
</evidence>
<dbReference type="InterPro" id="IPR003439">
    <property type="entry name" value="ABC_transporter-like_ATP-bd"/>
</dbReference>
<keyword evidence="1" id="KW-0813">Transport</keyword>
<dbReference type="PANTHER" id="PTHR42939:SF1">
    <property type="entry name" value="ABC TRANSPORTER ATP-BINDING PROTEIN ALBC-RELATED"/>
    <property type="match status" value="1"/>
</dbReference>
<dbReference type="Pfam" id="PF00005">
    <property type="entry name" value="ABC_tran"/>
    <property type="match status" value="1"/>
</dbReference>
<sequence length="252" mass="28027">MQMNGDESAPISTDYAKSLVDVRQLEKRYGTTIAVRDITFTLYAGEILALVGRNGAGKTTLMRMIADEIEPTDGSIQCATVRLMYVPDETILYEHLTGREFLHFIGVMSGVDKRQIDELVTNHLEKCHLTQASNQLTKTYSLGMRRQLSIAAALIRNPDVLILDEITNGLDPVANAEVKQQLRDLVKQGKGILLSSHMLDVVVDVADRILVMDQGAMRYLGPLPGDVREATGSTNHRLEQFYLSLLHEEVSD</sequence>
<evidence type="ECO:0000256" key="3">
    <source>
        <dbReference type="ARBA" id="ARBA00022840"/>
    </source>
</evidence>
<dbReference type="InterPro" id="IPR027417">
    <property type="entry name" value="P-loop_NTPase"/>
</dbReference>
<dbReference type="SMART" id="SM00382">
    <property type="entry name" value="AAA"/>
    <property type="match status" value="1"/>
</dbReference>
<dbReference type="GO" id="GO:0016887">
    <property type="term" value="F:ATP hydrolysis activity"/>
    <property type="evidence" value="ECO:0007669"/>
    <property type="project" value="InterPro"/>
</dbReference>
<evidence type="ECO:0000259" key="4">
    <source>
        <dbReference type="PROSITE" id="PS50893"/>
    </source>
</evidence>
<dbReference type="Gene3D" id="3.40.50.300">
    <property type="entry name" value="P-loop containing nucleotide triphosphate hydrolases"/>
    <property type="match status" value="1"/>
</dbReference>
<proteinExistence type="predicted"/>
<dbReference type="GO" id="GO:0005524">
    <property type="term" value="F:ATP binding"/>
    <property type="evidence" value="ECO:0007669"/>
    <property type="project" value="UniProtKB-KW"/>
</dbReference>
<evidence type="ECO:0000313" key="6">
    <source>
        <dbReference type="Proteomes" id="UP000053557"/>
    </source>
</evidence>
<keyword evidence="6" id="KW-1185">Reference proteome</keyword>
<evidence type="ECO:0000313" key="5">
    <source>
        <dbReference type="EMBL" id="KUO96151.1"/>
    </source>
</evidence>
<dbReference type="EMBL" id="LPVJ01000026">
    <property type="protein sequence ID" value="KUO96151.1"/>
    <property type="molecule type" value="Genomic_DNA"/>
</dbReference>
<name>A0A117SXZ8_9BACL</name>
<evidence type="ECO:0000256" key="1">
    <source>
        <dbReference type="ARBA" id="ARBA00022448"/>
    </source>
</evidence>
<dbReference type="InterPro" id="IPR051782">
    <property type="entry name" value="ABC_Transporter_VariousFunc"/>
</dbReference>
<keyword evidence="3" id="KW-0067">ATP-binding</keyword>
<accession>A0A117SXZ8</accession>
<organism evidence="5 6">
    <name type="scientific">Ferroacidibacillus organovorans</name>
    <dbReference type="NCBI Taxonomy" id="1765683"/>
    <lineage>
        <taxon>Bacteria</taxon>
        <taxon>Bacillati</taxon>
        <taxon>Bacillota</taxon>
        <taxon>Bacilli</taxon>
        <taxon>Bacillales</taxon>
        <taxon>Alicyclobacillaceae</taxon>
        <taxon>Ferroacidibacillus</taxon>
    </lineage>
</organism>
<dbReference type="RefSeq" id="WP_067714770.1">
    <property type="nucleotide sequence ID" value="NZ_LPVJ01000026.1"/>
</dbReference>